<dbReference type="InterPro" id="IPR018357">
    <property type="entry name" value="Hexapep_transf_CS"/>
</dbReference>
<comment type="similarity">
    <text evidence="1">Belongs to the transferase hexapeptide repeat family.</text>
</comment>
<sequence>MSGRSLAILGAGGHARVVADCAEQAGWSGIVFFDGSDLPPPPGPWPLVGTPADLMARLAEFDGVIVGIGDNAERLDRHRRLSEAGARMVGLIHPRASVSPHAEVGEGSVVLAGACVGVGARLGQAVIVNTNATIEHDDDLADGVHVSSGAVLAGGVRVGERGWIGAGAVVRPGVVLGRDVRVGAGAAVVAPVADGLTVVGVPARRLDH</sequence>
<organism evidence="7 8">
    <name type="scientific">Brevundimonas subvibrioides</name>
    <dbReference type="NCBI Taxonomy" id="74313"/>
    <lineage>
        <taxon>Bacteria</taxon>
        <taxon>Pseudomonadati</taxon>
        <taxon>Pseudomonadota</taxon>
        <taxon>Alphaproteobacteria</taxon>
        <taxon>Caulobacterales</taxon>
        <taxon>Caulobacteraceae</taxon>
        <taxon>Brevundimonas</taxon>
    </lineage>
</organism>
<feature type="site" description="Increases basicity of active site His" evidence="4">
    <location>
        <position position="137"/>
    </location>
</feature>
<dbReference type="GO" id="GO:0016740">
    <property type="term" value="F:transferase activity"/>
    <property type="evidence" value="ECO:0007669"/>
    <property type="project" value="UniProtKB-KW"/>
</dbReference>
<dbReference type="InterPro" id="IPR050179">
    <property type="entry name" value="Trans_hexapeptide_repeat"/>
</dbReference>
<feature type="binding site" evidence="5">
    <location>
        <position position="145"/>
    </location>
    <ligand>
        <name>acetyl-CoA</name>
        <dbReference type="ChEBI" id="CHEBI:57288"/>
    </ligand>
</feature>
<dbReference type="PANTHER" id="PTHR43300:SF7">
    <property type="entry name" value="UDP-N-ACETYLBACILLOSAMINE N-ACETYLTRANSFERASE"/>
    <property type="match status" value="1"/>
</dbReference>
<dbReference type="PROSITE" id="PS00101">
    <property type="entry name" value="HEXAPEP_TRANSFERASES"/>
    <property type="match status" value="1"/>
</dbReference>
<dbReference type="SUPFAM" id="SSF51161">
    <property type="entry name" value="Trimeric LpxA-like enzymes"/>
    <property type="match status" value="1"/>
</dbReference>
<accession>A0A258FRP3</accession>
<name>A0A258FRP3_9CAUL</name>
<dbReference type="EMBL" id="NCEB01000007">
    <property type="protein sequence ID" value="OYX34799.1"/>
    <property type="molecule type" value="Genomic_DNA"/>
</dbReference>
<comment type="caution">
    <text evidence="7">The sequence shown here is derived from an EMBL/GenBank/DDBJ whole genome shotgun (WGS) entry which is preliminary data.</text>
</comment>
<feature type="active site" description="Proton acceptor" evidence="4">
    <location>
        <position position="136"/>
    </location>
</feature>
<feature type="domain" description="PglD N-terminal" evidence="6">
    <location>
        <begin position="6"/>
        <end position="79"/>
    </location>
</feature>
<evidence type="ECO:0000256" key="4">
    <source>
        <dbReference type="PIRSR" id="PIRSR620019-1"/>
    </source>
</evidence>
<dbReference type="Gene3D" id="2.160.10.10">
    <property type="entry name" value="Hexapeptide repeat proteins"/>
    <property type="match status" value="1"/>
</dbReference>
<dbReference type="Proteomes" id="UP000215595">
    <property type="component" value="Unassembled WGS sequence"/>
</dbReference>
<reference evidence="7 8" key="1">
    <citation type="submission" date="2017-03" db="EMBL/GenBank/DDBJ databases">
        <title>Lifting the veil on microbial sulfur biogeochemistry in mining wastewaters.</title>
        <authorList>
            <person name="Kantor R.S."/>
            <person name="Colenbrander Nelson T."/>
            <person name="Marshall S."/>
            <person name="Bennett D."/>
            <person name="Apte S."/>
            <person name="Camacho D."/>
            <person name="Thomas B.C."/>
            <person name="Warren L.A."/>
            <person name="Banfield J.F."/>
        </authorList>
    </citation>
    <scope>NUCLEOTIDE SEQUENCE [LARGE SCALE GENOMIC DNA]</scope>
    <source>
        <strain evidence="7">32-69-9</strain>
    </source>
</reference>
<proteinExistence type="inferred from homology"/>
<evidence type="ECO:0000313" key="8">
    <source>
        <dbReference type="Proteomes" id="UP000215595"/>
    </source>
</evidence>
<evidence type="ECO:0000256" key="5">
    <source>
        <dbReference type="PIRSR" id="PIRSR620019-2"/>
    </source>
</evidence>
<evidence type="ECO:0000259" key="6">
    <source>
        <dbReference type="Pfam" id="PF17836"/>
    </source>
</evidence>
<dbReference type="AlphaFoldDB" id="A0A258FRP3"/>
<dbReference type="NCBIfam" id="TIGR03570">
    <property type="entry name" value="NeuD_NnaD"/>
    <property type="match status" value="1"/>
</dbReference>
<evidence type="ECO:0000313" key="7">
    <source>
        <dbReference type="EMBL" id="OYX34799.1"/>
    </source>
</evidence>
<feature type="binding site" evidence="5">
    <location>
        <position position="69"/>
    </location>
    <ligand>
        <name>substrate</name>
    </ligand>
</feature>
<dbReference type="Gene3D" id="3.40.50.20">
    <property type="match status" value="1"/>
</dbReference>
<evidence type="ECO:0000256" key="1">
    <source>
        <dbReference type="ARBA" id="ARBA00007274"/>
    </source>
</evidence>
<dbReference type="InterPro" id="IPR020019">
    <property type="entry name" value="AcTrfase_PglD-like"/>
</dbReference>
<gene>
    <name evidence="7" type="ORF">B7Z01_04475</name>
</gene>
<evidence type="ECO:0000256" key="2">
    <source>
        <dbReference type="ARBA" id="ARBA00022679"/>
    </source>
</evidence>
<evidence type="ECO:0000256" key="3">
    <source>
        <dbReference type="ARBA" id="ARBA00022737"/>
    </source>
</evidence>
<dbReference type="Pfam" id="PF17836">
    <property type="entry name" value="PglD_N"/>
    <property type="match status" value="1"/>
</dbReference>
<keyword evidence="2 7" id="KW-0808">Transferase</keyword>
<dbReference type="CDD" id="cd03360">
    <property type="entry name" value="LbH_AT_putative"/>
    <property type="match status" value="1"/>
</dbReference>
<dbReference type="InterPro" id="IPR041561">
    <property type="entry name" value="PglD_N"/>
</dbReference>
<dbReference type="InterPro" id="IPR011004">
    <property type="entry name" value="Trimer_LpxA-like_sf"/>
</dbReference>
<dbReference type="PANTHER" id="PTHR43300">
    <property type="entry name" value="ACETYLTRANSFERASE"/>
    <property type="match status" value="1"/>
</dbReference>
<protein>
    <submittedName>
        <fullName evidence="7">Acetyltransferase</fullName>
    </submittedName>
</protein>
<keyword evidence="3" id="KW-0677">Repeat</keyword>